<sequence>GLPNDPGIYQRSLIHLFRIANERLNDIDYTISISMLEIYNEKIRDLLSNSKNNLPIRIGNNGMLDIPGLLVLNVNTLQEVQEVLKKGQMNRVIN</sequence>
<evidence type="ECO:0000256" key="4">
    <source>
        <dbReference type="ARBA" id="ARBA00023212"/>
    </source>
</evidence>
<reference evidence="8" key="1">
    <citation type="submission" date="2012-08" db="EMBL/GenBank/DDBJ databases">
        <title>The Genome Sequence of Wuchereria bancrofti.</title>
        <authorList>
            <person name="Nutman T.B."/>
            <person name="Fink D.L."/>
            <person name="Russ C."/>
            <person name="Young S."/>
            <person name="Zeng Q."/>
            <person name="Koehrsen M."/>
            <person name="Alvarado L."/>
            <person name="Berlin A."/>
            <person name="Chapman S.B."/>
            <person name="Chen Z."/>
            <person name="Freedman E."/>
            <person name="Gellesch M."/>
            <person name="Goldberg J."/>
            <person name="Griggs A."/>
            <person name="Gujja S."/>
            <person name="Heilman E.R."/>
            <person name="Heiman D."/>
            <person name="Hepburn T."/>
            <person name="Howarth C."/>
            <person name="Jen D."/>
            <person name="Larson L."/>
            <person name="Lewis B."/>
            <person name="Mehta T."/>
            <person name="Park D."/>
            <person name="Pearson M."/>
            <person name="Roberts A."/>
            <person name="Saif S."/>
            <person name="Shea T."/>
            <person name="Shenoy N."/>
            <person name="Sisk P."/>
            <person name="Stolte C."/>
            <person name="Sykes S."/>
            <person name="Walk T."/>
            <person name="White J."/>
            <person name="Yandava C."/>
            <person name="Haas B."/>
            <person name="Henn M.R."/>
            <person name="Nusbaum C."/>
            <person name="Birren B."/>
        </authorList>
    </citation>
    <scope>NUCLEOTIDE SEQUENCE [LARGE SCALE GENOMIC DNA]</scope>
    <source>
        <strain evidence="8">NA</strain>
    </source>
</reference>
<evidence type="ECO:0000313" key="7">
    <source>
        <dbReference type="EMBL" id="EJW70430.1"/>
    </source>
</evidence>
<dbReference type="Pfam" id="PF00225">
    <property type="entry name" value="Kinesin"/>
    <property type="match status" value="1"/>
</dbReference>
<dbReference type="Proteomes" id="UP000004810">
    <property type="component" value="Unassembled WGS sequence"/>
</dbReference>
<evidence type="ECO:0000256" key="1">
    <source>
        <dbReference type="ARBA" id="ARBA00004245"/>
    </source>
</evidence>
<comment type="caution">
    <text evidence="5">Lacks conserved residue(s) required for the propagation of feature annotation.</text>
</comment>
<evidence type="ECO:0000256" key="5">
    <source>
        <dbReference type="PROSITE-ProRule" id="PRU00283"/>
    </source>
</evidence>
<dbReference type="EMBL" id="ADBV01021973">
    <property type="protein sequence ID" value="EJW70430.1"/>
    <property type="molecule type" value="Genomic_DNA"/>
</dbReference>
<comment type="subcellular location">
    <subcellularLocation>
        <location evidence="1">Cytoplasm</location>
        <location evidence="1">Cytoskeleton</location>
    </subcellularLocation>
</comment>
<dbReference type="GO" id="GO:0003777">
    <property type="term" value="F:microtubule motor activity"/>
    <property type="evidence" value="ECO:0007669"/>
    <property type="project" value="InterPro"/>
</dbReference>
<proteinExistence type="inferred from homology"/>
<comment type="caution">
    <text evidence="7">The sequence shown here is derived from an EMBL/GenBank/DDBJ whole genome shotgun (WGS) entry which is preliminary data.</text>
</comment>
<dbReference type="Gene3D" id="3.40.850.10">
    <property type="entry name" value="Kinesin motor domain"/>
    <property type="match status" value="1"/>
</dbReference>
<comment type="similarity">
    <text evidence="5">Belongs to the TRAFAC class myosin-kinesin ATPase superfamily. Kinesin family.</text>
</comment>
<dbReference type="InterPro" id="IPR001752">
    <property type="entry name" value="Kinesin_motor_dom"/>
</dbReference>
<dbReference type="AlphaFoldDB" id="J9A8Z2"/>
<feature type="non-terminal residue" evidence="7">
    <location>
        <position position="1"/>
    </location>
</feature>
<evidence type="ECO:0000313" key="8">
    <source>
        <dbReference type="Proteomes" id="UP000004810"/>
    </source>
</evidence>
<dbReference type="GO" id="GO:0008017">
    <property type="term" value="F:microtubule binding"/>
    <property type="evidence" value="ECO:0007669"/>
    <property type="project" value="InterPro"/>
</dbReference>
<name>J9A8Z2_WUCBA</name>
<gene>
    <name evidence="7" type="ORF">WUBG_18664</name>
</gene>
<dbReference type="PANTHER" id="PTHR47972:SF28">
    <property type="entry name" value="KINESIN-LIKE PROTEIN KLP-3"/>
    <property type="match status" value="1"/>
</dbReference>
<organism evidence="7 8">
    <name type="scientific">Wuchereria bancrofti</name>
    <dbReference type="NCBI Taxonomy" id="6293"/>
    <lineage>
        <taxon>Eukaryota</taxon>
        <taxon>Metazoa</taxon>
        <taxon>Ecdysozoa</taxon>
        <taxon>Nematoda</taxon>
        <taxon>Chromadorea</taxon>
        <taxon>Rhabditida</taxon>
        <taxon>Spirurina</taxon>
        <taxon>Spiruromorpha</taxon>
        <taxon>Filarioidea</taxon>
        <taxon>Onchocercidae</taxon>
        <taxon>Wuchereria</taxon>
    </lineage>
</organism>
<keyword evidence="4" id="KW-0963">Cytoplasm</keyword>
<keyword evidence="3" id="KW-0067">ATP-binding</keyword>
<evidence type="ECO:0000256" key="2">
    <source>
        <dbReference type="ARBA" id="ARBA00022741"/>
    </source>
</evidence>
<dbReference type="InterPro" id="IPR036961">
    <property type="entry name" value="Kinesin_motor_dom_sf"/>
</dbReference>
<evidence type="ECO:0000256" key="3">
    <source>
        <dbReference type="ARBA" id="ARBA00022840"/>
    </source>
</evidence>
<keyword evidence="4" id="KW-0206">Cytoskeleton</keyword>
<dbReference type="SUPFAM" id="SSF52540">
    <property type="entry name" value="P-loop containing nucleoside triphosphate hydrolases"/>
    <property type="match status" value="1"/>
</dbReference>
<dbReference type="InterPro" id="IPR027417">
    <property type="entry name" value="P-loop_NTPase"/>
</dbReference>
<dbReference type="PANTHER" id="PTHR47972">
    <property type="entry name" value="KINESIN-LIKE PROTEIN KLP-3"/>
    <property type="match status" value="1"/>
</dbReference>
<dbReference type="GO" id="GO:0007018">
    <property type="term" value="P:microtubule-based movement"/>
    <property type="evidence" value="ECO:0007669"/>
    <property type="project" value="InterPro"/>
</dbReference>
<feature type="domain" description="Kinesin motor" evidence="6">
    <location>
        <begin position="1"/>
        <end position="94"/>
    </location>
</feature>
<dbReference type="GO" id="GO:0005524">
    <property type="term" value="F:ATP binding"/>
    <property type="evidence" value="ECO:0007669"/>
    <property type="project" value="UniProtKB-KW"/>
</dbReference>
<dbReference type="GO" id="GO:0015630">
    <property type="term" value="C:microtubule cytoskeleton"/>
    <property type="evidence" value="ECO:0007669"/>
    <property type="project" value="TreeGrafter"/>
</dbReference>
<accession>J9A8Z2</accession>
<keyword evidence="2" id="KW-0547">Nucleotide-binding</keyword>
<evidence type="ECO:0000259" key="6">
    <source>
        <dbReference type="PROSITE" id="PS50067"/>
    </source>
</evidence>
<dbReference type="PROSITE" id="PS50067">
    <property type="entry name" value="KINESIN_MOTOR_2"/>
    <property type="match status" value="1"/>
</dbReference>
<protein>
    <recommendedName>
        <fullName evidence="6">Kinesin motor domain-containing protein</fullName>
    </recommendedName>
</protein>
<dbReference type="InterPro" id="IPR027640">
    <property type="entry name" value="Kinesin-like_fam"/>
</dbReference>